<dbReference type="Gene3D" id="3.40.50.1400">
    <property type="match status" value="2"/>
</dbReference>
<protein>
    <submittedName>
        <fullName evidence="3">Sirohydrochlorin ferrochelatase</fullName>
    </submittedName>
</protein>
<evidence type="ECO:0000313" key="3">
    <source>
        <dbReference type="EMBL" id="RCW40811.1"/>
    </source>
</evidence>
<organism evidence="3 4">
    <name type="scientific">Halopolyspora algeriensis</name>
    <dbReference type="NCBI Taxonomy" id="1500506"/>
    <lineage>
        <taxon>Bacteria</taxon>
        <taxon>Bacillati</taxon>
        <taxon>Actinomycetota</taxon>
        <taxon>Actinomycetes</taxon>
        <taxon>Actinomycetes incertae sedis</taxon>
        <taxon>Halopolyspora</taxon>
    </lineage>
</organism>
<gene>
    <name evidence="3" type="ORF">DFQ14_110140</name>
</gene>
<dbReference type="SUPFAM" id="SSF53800">
    <property type="entry name" value="Chelatase"/>
    <property type="match status" value="1"/>
</dbReference>
<dbReference type="PANTHER" id="PTHR33542:SF5">
    <property type="entry name" value="FERROCHELATASE CHE1"/>
    <property type="match status" value="1"/>
</dbReference>
<dbReference type="GO" id="GO:0046872">
    <property type="term" value="F:metal ion binding"/>
    <property type="evidence" value="ECO:0007669"/>
    <property type="project" value="UniProtKB-KW"/>
</dbReference>
<dbReference type="CDD" id="cd03416">
    <property type="entry name" value="CbiX_SirB_N"/>
    <property type="match status" value="1"/>
</dbReference>
<dbReference type="Proteomes" id="UP000253495">
    <property type="component" value="Unassembled WGS sequence"/>
</dbReference>
<comment type="caution">
    <text evidence="3">The sequence shown here is derived from an EMBL/GenBank/DDBJ whole genome shotgun (WGS) entry which is preliminary data.</text>
</comment>
<dbReference type="InterPro" id="IPR002762">
    <property type="entry name" value="CbiX-like"/>
</dbReference>
<dbReference type="AlphaFoldDB" id="A0A368VHH4"/>
<keyword evidence="1" id="KW-0479">Metal-binding</keyword>
<dbReference type="InterPro" id="IPR050963">
    <property type="entry name" value="Sirohydro_Cobaltochel/CbiX"/>
</dbReference>
<evidence type="ECO:0000313" key="4">
    <source>
        <dbReference type="Proteomes" id="UP000253495"/>
    </source>
</evidence>
<evidence type="ECO:0000256" key="1">
    <source>
        <dbReference type="ARBA" id="ARBA00022723"/>
    </source>
</evidence>
<dbReference type="RefSeq" id="WP_114454025.1">
    <property type="nucleotide sequence ID" value="NZ_QPJC01000010.1"/>
</dbReference>
<reference evidence="3 4" key="1">
    <citation type="submission" date="2018-07" db="EMBL/GenBank/DDBJ databases">
        <title>Genomic Encyclopedia of Type Strains, Phase III (KMG-III): the genomes of soil and plant-associated and newly described type strains.</title>
        <authorList>
            <person name="Whitman W."/>
        </authorList>
    </citation>
    <scope>NUCLEOTIDE SEQUENCE [LARGE SCALE GENOMIC DNA]</scope>
    <source>
        <strain evidence="3 4">CECT 8575</strain>
    </source>
</reference>
<dbReference type="Pfam" id="PF01903">
    <property type="entry name" value="CbiX"/>
    <property type="match status" value="2"/>
</dbReference>
<dbReference type="OrthoDB" id="7345302at2"/>
<name>A0A368VHH4_9ACTN</name>
<keyword evidence="4" id="KW-1185">Reference proteome</keyword>
<accession>A0A368VHH4</accession>
<dbReference type="EMBL" id="QPJC01000010">
    <property type="protein sequence ID" value="RCW40811.1"/>
    <property type="molecule type" value="Genomic_DNA"/>
</dbReference>
<sequence length="254" mass="26909">MTIPLVAVAHGSRDPRSAGTIHALMDVVRSMRPDLDVRTAFLDLSAPRLGDVLSAVHGDGHEEAVVVPLLLGRAFHARVDVPAAVSEAEQQYPRFRVHTADVLGPDRHLVEAAWRRLSQAGADPGDPELGVVLAGAGSSHAPANRLVADVAARWQEHTSWAGVVAAFAAAADPDVPAAVAALRARGARRFAVGSWFLAPGLLPDRIIEQAREQTGDPVLADPMADDPGLADLVLQRYTDALTAAARPEHYSRAQ</sequence>
<proteinExistence type="predicted"/>
<keyword evidence="2" id="KW-0456">Lyase</keyword>
<dbReference type="PANTHER" id="PTHR33542">
    <property type="entry name" value="SIROHYDROCHLORIN FERROCHELATASE, CHLOROPLASTIC"/>
    <property type="match status" value="1"/>
</dbReference>
<evidence type="ECO:0000256" key="2">
    <source>
        <dbReference type="ARBA" id="ARBA00023239"/>
    </source>
</evidence>
<dbReference type="GO" id="GO:0016829">
    <property type="term" value="F:lyase activity"/>
    <property type="evidence" value="ECO:0007669"/>
    <property type="project" value="UniProtKB-KW"/>
</dbReference>